<dbReference type="Gene3D" id="3.30.70.1290">
    <property type="entry name" value="Transposase IS200-like"/>
    <property type="match status" value="1"/>
</dbReference>
<reference evidence="3" key="1">
    <citation type="journal article" date="2019" name="Int. J. Syst. Evol. Microbiol.">
        <title>The Global Catalogue of Microorganisms (GCM) 10K type strain sequencing project: providing services to taxonomists for standard genome sequencing and annotation.</title>
        <authorList>
            <consortium name="The Broad Institute Genomics Platform"/>
            <consortium name="The Broad Institute Genome Sequencing Center for Infectious Disease"/>
            <person name="Wu L."/>
            <person name="Ma J."/>
        </authorList>
    </citation>
    <scope>NUCLEOTIDE SEQUENCE [LARGE SCALE GENOMIC DNA]</scope>
    <source>
        <strain evidence="3">JCM 17933</strain>
    </source>
</reference>
<dbReference type="InterPro" id="IPR036515">
    <property type="entry name" value="Transposase_17_sf"/>
</dbReference>
<protein>
    <recommendedName>
        <fullName evidence="1">Transposase IS200-like domain-containing protein</fullName>
    </recommendedName>
</protein>
<organism evidence="2 3">
    <name type="scientific">Actinoallomurus oryzae</name>
    <dbReference type="NCBI Taxonomy" id="502180"/>
    <lineage>
        <taxon>Bacteria</taxon>
        <taxon>Bacillati</taxon>
        <taxon>Actinomycetota</taxon>
        <taxon>Actinomycetes</taxon>
        <taxon>Streptosporangiales</taxon>
        <taxon>Thermomonosporaceae</taxon>
        <taxon>Actinoallomurus</taxon>
    </lineage>
</organism>
<evidence type="ECO:0000313" key="2">
    <source>
        <dbReference type="EMBL" id="GAA4508381.1"/>
    </source>
</evidence>
<evidence type="ECO:0000313" key="3">
    <source>
        <dbReference type="Proteomes" id="UP001500503"/>
    </source>
</evidence>
<proteinExistence type="predicted"/>
<sequence length="113" mass="12585">MREVCASFGAQLREFNGDTDHVHLLVRYPLKVALSRLAGSLKGVSACLLRQEFNNHIRKYLWGETFGPRPTSPDHAAARPWRSSRASRLSGAAFPSDAVTLRAAHLKMRFLPA</sequence>
<keyword evidence="3" id="KW-1185">Reference proteome</keyword>
<evidence type="ECO:0000259" key="1">
    <source>
        <dbReference type="SMART" id="SM01321"/>
    </source>
</evidence>
<comment type="caution">
    <text evidence="2">The sequence shown here is derived from an EMBL/GenBank/DDBJ whole genome shotgun (WGS) entry which is preliminary data.</text>
</comment>
<dbReference type="Pfam" id="PF01797">
    <property type="entry name" value="Y1_Tnp"/>
    <property type="match status" value="1"/>
</dbReference>
<name>A0ABP8QUF9_9ACTN</name>
<dbReference type="Proteomes" id="UP001500503">
    <property type="component" value="Unassembled WGS sequence"/>
</dbReference>
<gene>
    <name evidence="2" type="ORF">GCM10023191_068080</name>
</gene>
<dbReference type="SUPFAM" id="SSF143422">
    <property type="entry name" value="Transposase IS200-like"/>
    <property type="match status" value="1"/>
</dbReference>
<accession>A0ABP8QUF9</accession>
<feature type="domain" description="Transposase IS200-like" evidence="1">
    <location>
        <begin position="1"/>
        <end position="79"/>
    </location>
</feature>
<dbReference type="PANTHER" id="PTHR33360">
    <property type="entry name" value="TRANSPOSASE FOR INSERTION SEQUENCE ELEMENT IS200"/>
    <property type="match status" value="1"/>
</dbReference>
<dbReference type="PANTHER" id="PTHR33360:SF2">
    <property type="entry name" value="TRANSPOSASE FOR INSERTION SEQUENCE ELEMENT IS200"/>
    <property type="match status" value="1"/>
</dbReference>
<dbReference type="InterPro" id="IPR002686">
    <property type="entry name" value="Transposase_17"/>
</dbReference>
<dbReference type="SMART" id="SM01321">
    <property type="entry name" value="Y1_Tnp"/>
    <property type="match status" value="1"/>
</dbReference>
<dbReference type="EMBL" id="BAABHF010000042">
    <property type="protein sequence ID" value="GAA4508381.1"/>
    <property type="molecule type" value="Genomic_DNA"/>
</dbReference>